<evidence type="ECO:0000313" key="2">
    <source>
        <dbReference type="EMBL" id="KAJ3842643.1"/>
    </source>
</evidence>
<proteinExistence type="predicted"/>
<name>A0AA38PGT8_9AGAR</name>
<keyword evidence="3" id="KW-1185">Reference proteome</keyword>
<organism evidence="2 3">
    <name type="scientific">Lentinula raphanica</name>
    <dbReference type="NCBI Taxonomy" id="153919"/>
    <lineage>
        <taxon>Eukaryota</taxon>
        <taxon>Fungi</taxon>
        <taxon>Dikarya</taxon>
        <taxon>Basidiomycota</taxon>
        <taxon>Agaricomycotina</taxon>
        <taxon>Agaricomycetes</taxon>
        <taxon>Agaricomycetidae</taxon>
        <taxon>Agaricales</taxon>
        <taxon>Marasmiineae</taxon>
        <taxon>Omphalotaceae</taxon>
        <taxon>Lentinula</taxon>
    </lineage>
</organism>
<feature type="compositionally biased region" description="Low complexity" evidence="1">
    <location>
        <begin position="203"/>
        <end position="216"/>
    </location>
</feature>
<evidence type="ECO:0000256" key="1">
    <source>
        <dbReference type="SAM" id="MobiDB-lite"/>
    </source>
</evidence>
<accession>A0AA38PGT8</accession>
<feature type="compositionally biased region" description="Basic and acidic residues" evidence="1">
    <location>
        <begin position="310"/>
        <end position="324"/>
    </location>
</feature>
<feature type="region of interest" description="Disordered" evidence="1">
    <location>
        <begin position="387"/>
        <end position="407"/>
    </location>
</feature>
<gene>
    <name evidence="2" type="ORF">F5878DRAFT_697355</name>
</gene>
<feature type="compositionally biased region" description="Polar residues" evidence="1">
    <location>
        <begin position="552"/>
        <end position="561"/>
    </location>
</feature>
<feature type="compositionally biased region" description="Polar residues" evidence="1">
    <location>
        <begin position="454"/>
        <end position="476"/>
    </location>
</feature>
<evidence type="ECO:0000313" key="3">
    <source>
        <dbReference type="Proteomes" id="UP001163846"/>
    </source>
</evidence>
<feature type="compositionally biased region" description="Low complexity" evidence="1">
    <location>
        <begin position="392"/>
        <end position="405"/>
    </location>
</feature>
<feature type="compositionally biased region" description="Polar residues" evidence="1">
    <location>
        <begin position="524"/>
        <end position="541"/>
    </location>
</feature>
<reference evidence="2" key="1">
    <citation type="submission" date="2022-08" db="EMBL/GenBank/DDBJ databases">
        <authorList>
            <consortium name="DOE Joint Genome Institute"/>
            <person name="Min B."/>
            <person name="Riley R."/>
            <person name="Sierra-Patev S."/>
            <person name="Naranjo-Ortiz M."/>
            <person name="Looney B."/>
            <person name="Konkel Z."/>
            <person name="Slot J.C."/>
            <person name="Sakamoto Y."/>
            <person name="Steenwyk J.L."/>
            <person name="Rokas A."/>
            <person name="Carro J."/>
            <person name="Camarero S."/>
            <person name="Ferreira P."/>
            <person name="Molpeceres G."/>
            <person name="Ruiz-Duenas F.J."/>
            <person name="Serrano A."/>
            <person name="Henrissat B."/>
            <person name="Drula E."/>
            <person name="Hughes K.W."/>
            <person name="Mata J.L."/>
            <person name="Ishikawa N.K."/>
            <person name="Vargas-Isla R."/>
            <person name="Ushijima S."/>
            <person name="Smith C.A."/>
            <person name="Ahrendt S."/>
            <person name="Andreopoulos W."/>
            <person name="He G."/>
            <person name="Labutti K."/>
            <person name="Lipzen A."/>
            <person name="Ng V."/>
            <person name="Sandor L."/>
            <person name="Barry K."/>
            <person name="Martinez A.T."/>
            <person name="Xiao Y."/>
            <person name="Gibbons J.G."/>
            <person name="Terashima K."/>
            <person name="Hibbett D.S."/>
            <person name="Grigoriev I.V."/>
        </authorList>
    </citation>
    <scope>NUCLEOTIDE SEQUENCE</scope>
    <source>
        <strain evidence="2">TFB9207</strain>
    </source>
</reference>
<dbReference type="Proteomes" id="UP001163846">
    <property type="component" value="Unassembled WGS sequence"/>
</dbReference>
<feature type="compositionally biased region" description="Basic and acidic residues" evidence="1">
    <location>
        <begin position="191"/>
        <end position="202"/>
    </location>
</feature>
<feature type="region of interest" description="Disordered" evidence="1">
    <location>
        <begin position="191"/>
        <end position="225"/>
    </location>
</feature>
<feature type="compositionally biased region" description="Polar residues" evidence="1">
    <location>
        <begin position="325"/>
        <end position="341"/>
    </location>
</feature>
<protein>
    <submittedName>
        <fullName evidence="2">Uncharacterized protein</fullName>
    </submittedName>
</protein>
<feature type="region of interest" description="Disordered" evidence="1">
    <location>
        <begin position="514"/>
        <end position="568"/>
    </location>
</feature>
<comment type="caution">
    <text evidence="2">The sequence shown here is derived from an EMBL/GenBank/DDBJ whole genome shotgun (WGS) entry which is preliminary data.</text>
</comment>
<feature type="region of interest" description="Disordered" evidence="1">
    <location>
        <begin position="452"/>
        <end position="476"/>
    </location>
</feature>
<dbReference type="AlphaFoldDB" id="A0AA38PGT8"/>
<sequence>MSTLSRKPTTTIASNVLYSALRRAFYAFSFGGAIRENDFVRTCRCVSTFLDHTEFQDHIESVQEMFVNVAEAAVITFITRIFPLVRLSMLYSADYIPESCEAISSLFDTLDEQVTKCCGYGLQLRMAAIEQLLKSDETIVATLPKTLNLRLFAEKCRSAFFTNSTLPPSSDQLVPNQNANDNDSLTKSIIKPDEQESNERQHTSSPTSSRSTPQHSAEPRPVVMDKTIETQRLTPEANDQEQSIRAAAERELALCAAILNNSQPAMQFDILQASSKIDLPIPKKTPSPVFQTFSVDKNSFSMNSGNLVPPDKHSPLDALTRDASRSPSLQMAANSRVSSPPLQVHDHSQQSSIDLALVPTELLDPYVSLTQADSSLRQPLSCIDSSAKLNQDSTSTKSSSDSDPTMMALEPTTAVKLSEAETEDLFGYCAASSPPQSVQEDDNVKTNDVMDAKSLQSSPTSRGRSVSCSSQMTDGNTVLNTTKVSANPVLEVKTPTKANSKRNRQPSIVVIAKESQRENRRRTISTTKVEAQSPCSESTSGYLLRSKRRRTMTTPNQGQAQKRSRPDITALALPGAVGETLIASPRRISMSVSNGDKENAG</sequence>
<feature type="region of interest" description="Disordered" evidence="1">
    <location>
        <begin position="304"/>
        <end position="350"/>
    </location>
</feature>
<dbReference type="EMBL" id="MU805999">
    <property type="protein sequence ID" value="KAJ3842643.1"/>
    <property type="molecule type" value="Genomic_DNA"/>
</dbReference>